<feature type="region of interest" description="Disordered" evidence="1">
    <location>
        <begin position="1"/>
        <end position="24"/>
    </location>
</feature>
<reference evidence="2" key="1">
    <citation type="journal article" date="2023" name="Plant J.">
        <title>The genome of the king protea, Protea cynaroides.</title>
        <authorList>
            <person name="Chang J."/>
            <person name="Duong T.A."/>
            <person name="Schoeman C."/>
            <person name="Ma X."/>
            <person name="Roodt D."/>
            <person name="Barker N."/>
            <person name="Li Z."/>
            <person name="Van de Peer Y."/>
            <person name="Mizrachi E."/>
        </authorList>
    </citation>
    <scope>NUCLEOTIDE SEQUENCE</scope>
    <source>
        <tissue evidence="2">Young leaves</tissue>
    </source>
</reference>
<proteinExistence type="predicted"/>
<dbReference type="Proteomes" id="UP001141806">
    <property type="component" value="Unassembled WGS sequence"/>
</dbReference>
<feature type="compositionally biased region" description="Gly residues" evidence="1">
    <location>
        <begin position="70"/>
        <end position="81"/>
    </location>
</feature>
<sequence>MLKSTGSQMGASFHKSPAATSSRRIGLGGVPKVTLGKFFSTLAQTPNFRTSLGQLFESDPDTDPDPPEGGHFGGGGGGGGSQEETKVKKMMLSIRKRAVDAAFEAIFRSRCLSRWPVYFSNLWFYIMVNKGIQLSSVGSWLCIMMIISCDLLGGIQKNIHEYSGLMVRIYKRAQEMKIHRHIYALNSEVPLN</sequence>
<feature type="region of interest" description="Disordered" evidence="1">
    <location>
        <begin position="53"/>
        <end position="84"/>
    </location>
</feature>
<protein>
    <submittedName>
        <fullName evidence="2">Uncharacterized protein</fullName>
    </submittedName>
</protein>
<dbReference type="AlphaFoldDB" id="A0A9Q0JY99"/>
<gene>
    <name evidence="2" type="ORF">NE237_012675</name>
</gene>
<organism evidence="2 3">
    <name type="scientific">Protea cynaroides</name>
    <dbReference type="NCBI Taxonomy" id="273540"/>
    <lineage>
        <taxon>Eukaryota</taxon>
        <taxon>Viridiplantae</taxon>
        <taxon>Streptophyta</taxon>
        <taxon>Embryophyta</taxon>
        <taxon>Tracheophyta</taxon>
        <taxon>Spermatophyta</taxon>
        <taxon>Magnoliopsida</taxon>
        <taxon>Proteales</taxon>
        <taxon>Proteaceae</taxon>
        <taxon>Protea</taxon>
    </lineage>
</organism>
<evidence type="ECO:0000256" key="1">
    <source>
        <dbReference type="SAM" id="MobiDB-lite"/>
    </source>
</evidence>
<keyword evidence="3" id="KW-1185">Reference proteome</keyword>
<feature type="compositionally biased region" description="Polar residues" evidence="1">
    <location>
        <begin position="1"/>
        <end position="10"/>
    </location>
</feature>
<evidence type="ECO:0000313" key="2">
    <source>
        <dbReference type="EMBL" id="KAJ4955892.1"/>
    </source>
</evidence>
<dbReference type="EMBL" id="JAMYWD010000011">
    <property type="protein sequence ID" value="KAJ4955892.1"/>
    <property type="molecule type" value="Genomic_DNA"/>
</dbReference>
<accession>A0A9Q0JY99</accession>
<evidence type="ECO:0000313" key="3">
    <source>
        <dbReference type="Proteomes" id="UP001141806"/>
    </source>
</evidence>
<comment type="caution">
    <text evidence="2">The sequence shown here is derived from an EMBL/GenBank/DDBJ whole genome shotgun (WGS) entry which is preliminary data.</text>
</comment>
<name>A0A9Q0JY99_9MAGN</name>